<gene>
    <name evidence="1" type="ORF">SAMN02745123_02577</name>
</gene>
<keyword evidence="2" id="KW-1185">Reference proteome</keyword>
<dbReference type="RefSeq" id="WP_072915031.1">
    <property type="nucleotide sequence ID" value="NZ_FRAR01000019.1"/>
</dbReference>
<dbReference type="Proteomes" id="UP000183997">
    <property type="component" value="Unassembled WGS sequence"/>
</dbReference>
<evidence type="ECO:0000313" key="1">
    <source>
        <dbReference type="EMBL" id="SHK64444.1"/>
    </source>
</evidence>
<dbReference type="EMBL" id="FRAR01000019">
    <property type="protein sequence ID" value="SHK64444.1"/>
    <property type="molecule type" value="Genomic_DNA"/>
</dbReference>
<reference evidence="2" key="1">
    <citation type="submission" date="2016-11" db="EMBL/GenBank/DDBJ databases">
        <authorList>
            <person name="Varghese N."/>
            <person name="Submissions S."/>
        </authorList>
    </citation>
    <scope>NUCLEOTIDE SEQUENCE [LARGE SCALE GENOMIC DNA]</scope>
    <source>
        <strain evidence="2">DSM 10349</strain>
    </source>
</reference>
<protein>
    <submittedName>
        <fullName evidence="1">Uncharacterized protein</fullName>
    </submittedName>
</protein>
<name>A0A1M6U5J5_9FIRM</name>
<dbReference type="OrthoDB" id="1787242at2"/>
<evidence type="ECO:0000313" key="2">
    <source>
        <dbReference type="Proteomes" id="UP000183997"/>
    </source>
</evidence>
<sequence length="86" mass="10011">MLSVRRLSLEEIINLEWLAMLVDQVLEHNHYSVPLEEKHVKMIQLAVNGSLDLETIASYIVDYLSPEAINFQYQYRVSMDTEEDAV</sequence>
<dbReference type="AlphaFoldDB" id="A0A1M6U5J5"/>
<accession>A0A1M6U5J5</accession>
<proteinExistence type="predicted"/>
<organism evidence="1 2">
    <name type="scientific">Desulforamulus aeronauticus DSM 10349</name>
    <dbReference type="NCBI Taxonomy" id="1121421"/>
    <lineage>
        <taxon>Bacteria</taxon>
        <taxon>Bacillati</taxon>
        <taxon>Bacillota</taxon>
        <taxon>Clostridia</taxon>
        <taxon>Eubacteriales</taxon>
        <taxon>Peptococcaceae</taxon>
        <taxon>Desulforamulus</taxon>
    </lineage>
</organism>